<name>A0A0F9IKE0_9ZZZZ</name>
<reference evidence="2" key="1">
    <citation type="journal article" date="2015" name="Nature">
        <title>Complex archaea that bridge the gap between prokaryotes and eukaryotes.</title>
        <authorList>
            <person name="Spang A."/>
            <person name="Saw J.H."/>
            <person name="Jorgensen S.L."/>
            <person name="Zaremba-Niedzwiedzka K."/>
            <person name="Martijn J."/>
            <person name="Lind A.E."/>
            <person name="van Eijk R."/>
            <person name="Schleper C."/>
            <person name="Guy L."/>
            <person name="Ettema T.J."/>
        </authorList>
    </citation>
    <scope>NUCLEOTIDE SEQUENCE</scope>
</reference>
<protein>
    <submittedName>
        <fullName evidence="2">Uncharacterized protein</fullName>
    </submittedName>
</protein>
<organism evidence="2">
    <name type="scientific">marine sediment metagenome</name>
    <dbReference type="NCBI Taxonomy" id="412755"/>
    <lineage>
        <taxon>unclassified sequences</taxon>
        <taxon>metagenomes</taxon>
        <taxon>ecological metagenomes</taxon>
    </lineage>
</organism>
<accession>A0A0F9IKE0</accession>
<feature type="transmembrane region" description="Helical" evidence="1">
    <location>
        <begin position="20"/>
        <end position="41"/>
    </location>
</feature>
<evidence type="ECO:0000313" key="2">
    <source>
        <dbReference type="EMBL" id="KKM28067.1"/>
    </source>
</evidence>
<sequence>LIIGLPLYTRLKTKETSKVAYFMMAYGFLAGAGGICMSVAATGTGDAFIAIGLYSYFLVISKSSIAFSILFEKKWAFSIPGIRPKIKYQNQIHLKEVS</sequence>
<dbReference type="AlphaFoldDB" id="A0A0F9IKE0"/>
<gene>
    <name evidence="2" type="ORF">LCGC14_1568370</name>
</gene>
<evidence type="ECO:0000256" key="1">
    <source>
        <dbReference type="SAM" id="Phobius"/>
    </source>
</evidence>
<keyword evidence="1" id="KW-0472">Membrane</keyword>
<comment type="caution">
    <text evidence="2">The sequence shown here is derived from an EMBL/GenBank/DDBJ whole genome shotgun (WGS) entry which is preliminary data.</text>
</comment>
<keyword evidence="1" id="KW-1133">Transmembrane helix</keyword>
<feature type="non-terminal residue" evidence="2">
    <location>
        <position position="1"/>
    </location>
</feature>
<proteinExistence type="predicted"/>
<feature type="transmembrane region" description="Helical" evidence="1">
    <location>
        <begin position="47"/>
        <end position="71"/>
    </location>
</feature>
<keyword evidence="1" id="KW-0812">Transmembrane</keyword>
<dbReference type="EMBL" id="LAZR01012197">
    <property type="protein sequence ID" value="KKM28067.1"/>
    <property type="molecule type" value="Genomic_DNA"/>
</dbReference>